<protein>
    <submittedName>
        <fullName evidence="1">Class I SAM-dependent methyltransferase</fullName>
        <ecNumber evidence="1">2.1.-.-</ecNumber>
    </submittedName>
</protein>
<organism evidence="1 2">
    <name type="scientific">Campylobacter vicugnae</name>
    <dbReference type="NCBI Taxonomy" id="1660076"/>
    <lineage>
        <taxon>Bacteria</taxon>
        <taxon>Pseudomonadati</taxon>
        <taxon>Campylobacterota</taxon>
        <taxon>Epsilonproteobacteria</taxon>
        <taxon>Campylobacterales</taxon>
        <taxon>Campylobacteraceae</taxon>
        <taxon>Campylobacter</taxon>
    </lineage>
</organism>
<proteinExistence type="predicted"/>
<dbReference type="GeneID" id="93114145"/>
<dbReference type="Proteomes" id="UP001318120">
    <property type="component" value="Chromosome"/>
</dbReference>
<name>A0ABZ2E7P2_9BACT</name>
<accession>A0ABZ2E7P2</accession>
<dbReference type="EMBL" id="CP144916">
    <property type="protein sequence ID" value="WWC41732.1"/>
    <property type="molecule type" value="Genomic_DNA"/>
</dbReference>
<reference evidence="1 2" key="1">
    <citation type="journal article" date="2017" name="Genome Biol. Evol.">
        <title>Comparative Genomic Analysis Identifies a Campylobacter Clade Deficient in Selenium Metabolism.</title>
        <authorList>
            <person name="Miller W.G."/>
            <person name="Yee E."/>
            <person name="Lopes B.S."/>
            <person name="Chapman M.H."/>
            <person name="Huynh S."/>
            <person name="Bono J.L."/>
            <person name="Parker C.T."/>
            <person name="Strachan N.J.C."/>
            <person name="Forbes K.J."/>
        </authorList>
    </citation>
    <scope>NUCLEOTIDE SEQUENCE [LARGE SCALE GENOMIC DNA]</scope>
    <source>
        <strain evidence="1 2">RM9261</strain>
    </source>
</reference>
<dbReference type="GO" id="GO:0032259">
    <property type="term" value="P:methylation"/>
    <property type="evidence" value="ECO:0007669"/>
    <property type="project" value="UniProtKB-KW"/>
</dbReference>
<sequence>MSWGGCKGVAHFRVGDILNLDDICFDEFDIIITSRCLINLTSIQDQLKAIKNIHLALKPNGIYLMMENFIEPLQNLNNARSRYNLEPIEIRWHNLYINQEQFLDQISNLFSVVKIDNFASTYYLISRTLNAILNLKDNKVDYNSTLNELAAKLPSLGDFSPEKLIVLKKYNYYRLISIVSLHRRHSNFMGFIIIRSLTLLGRANEQKVY</sequence>
<keyword evidence="1" id="KW-0489">Methyltransferase</keyword>
<evidence type="ECO:0000313" key="2">
    <source>
        <dbReference type="Proteomes" id="UP001318120"/>
    </source>
</evidence>
<dbReference type="RefSeq" id="WP_338438978.1">
    <property type="nucleotide sequence ID" value="NZ_CP144916.1"/>
</dbReference>
<dbReference type="CDD" id="cd02440">
    <property type="entry name" value="AdoMet_MTases"/>
    <property type="match status" value="1"/>
</dbReference>
<dbReference type="InterPro" id="IPR029063">
    <property type="entry name" value="SAM-dependent_MTases_sf"/>
</dbReference>
<keyword evidence="1" id="KW-0808">Transferase</keyword>
<keyword evidence="2" id="KW-1185">Reference proteome</keyword>
<dbReference type="SUPFAM" id="SSF53335">
    <property type="entry name" value="S-adenosyl-L-methionine-dependent methyltransferases"/>
    <property type="match status" value="1"/>
</dbReference>
<gene>
    <name evidence="1" type="ORF">CVIC9261_08510</name>
</gene>
<dbReference type="GO" id="GO:0008168">
    <property type="term" value="F:methyltransferase activity"/>
    <property type="evidence" value="ECO:0007669"/>
    <property type="project" value="UniProtKB-KW"/>
</dbReference>
<dbReference type="Gene3D" id="3.40.50.150">
    <property type="entry name" value="Vaccinia Virus protein VP39"/>
    <property type="match status" value="1"/>
</dbReference>
<evidence type="ECO:0000313" key="1">
    <source>
        <dbReference type="EMBL" id="WWC41732.1"/>
    </source>
</evidence>
<dbReference type="EC" id="2.1.-.-" evidence="1"/>